<evidence type="ECO:0000313" key="2">
    <source>
        <dbReference type="EMBL" id="CAE7093630.1"/>
    </source>
</evidence>
<feature type="region of interest" description="Disordered" evidence="1">
    <location>
        <begin position="58"/>
        <end position="82"/>
    </location>
</feature>
<gene>
    <name evidence="2" type="ORF">RDB_LOCUS34333</name>
</gene>
<feature type="region of interest" description="Disordered" evidence="1">
    <location>
        <begin position="1"/>
        <end position="21"/>
    </location>
</feature>
<evidence type="ECO:0000313" key="3">
    <source>
        <dbReference type="Proteomes" id="UP000663827"/>
    </source>
</evidence>
<dbReference type="Proteomes" id="UP000663827">
    <property type="component" value="Unassembled WGS sequence"/>
</dbReference>
<protein>
    <submittedName>
        <fullName evidence="2">Uncharacterized protein</fullName>
    </submittedName>
</protein>
<accession>A0A8H3HUX3</accession>
<reference evidence="2" key="1">
    <citation type="submission" date="2021-01" db="EMBL/GenBank/DDBJ databases">
        <authorList>
            <person name="Kaushik A."/>
        </authorList>
    </citation>
    <scope>NUCLEOTIDE SEQUENCE</scope>
    <source>
        <strain evidence="2">AG5</strain>
    </source>
</reference>
<name>A0A8H3HUX3_9AGAM</name>
<dbReference type="AlphaFoldDB" id="A0A8H3HUX3"/>
<proteinExistence type="predicted"/>
<comment type="caution">
    <text evidence="2">The sequence shown here is derived from an EMBL/GenBank/DDBJ whole genome shotgun (WGS) entry which is preliminary data.</text>
</comment>
<dbReference type="EMBL" id="CAJNJQ010000675">
    <property type="protein sequence ID" value="CAE7093630.1"/>
    <property type="molecule type" value="Genomic_DNA"/>
</dbReference>
<organism evidence="2 3">
    <name type="scientific">Rhizoctonia solani</name>
    <dbReference type="NCBI Taxonomy" id="456999"/>
    <lineage>
        <taxon>Eukaryota</taxon>
        <taxon>Fungi</taxon>
        <taxon>Dikarya</taxon>
        <taxon>Basidiomycota</taxon>
        <taxon>Agaricomycotina</taxon>
        <taxon>Agaricomycetes</taxon>
        <taxon>Cantharellales</taxon>
        <taxon>Ceratobasidiaceae</taxon>
        <taxon>Rhizoctonia</taxon>
    </lineage>
</organism>
<evidence type="ECO:0000256" key="1">
    <source>
        <dbReference type="SAM" id="MobiDB-lite"/>
    </source>
</evidence>
<sequence>MEEILTSGDIPQRPNGNFPQDNAGNIVWDLLCKCWSDELEDRPTAANVCRIMQTVPQTLDGVTPGSPRLMDGEGSNMDLDDE</sequence>